<evidence type="ECO:0000313" key="1">
    <source>
        <dbReference type="EMBL" id="MBW6530233.1"/>
    </source>
</evidence>
<gene>
    <name evidence="1" type="ORF">KZ820_05745</name>
</gene>
<dbReference type="RefSeq" id="WP_219747617.1">
    <property type="nucleotide sequence ID" value="NZ_JAHXZN010000001.1"/>
</dbReference>
<sequence>MSSIDKQKRLHFDVVNVGLRAQATAVGLVQLCVELRAAGVLPEAALTRIKDAIADEVSVAGPRRRGQQDYRREVRDRLDQLFAGEAKVGSAEALSFGERPES</sequence>
<reference evidence="1 2" key="1">
    <citation type="submission" date="2021-07" db="EMBL/GenBank/DDBJ databases">
        <title>Sphingomonas sp.</title>
        <authorList>
            <person name="Feng G."/>
            <person name="Li J."/>
            <person name="Pan M."/>
        </authorList>
    </citation>
    <scope>NUCLEOTIDE SEQUENCE [LARGE SCALE GENOMIC DNA]</scope>
    <source>
        <strain evidence="1 2">RRHST34</strain>
    </source>
</reference>
<protein>
    <submittedName>
        <fullName evidence="1">Uncharacterized protein</fullName>
    </submittedName>
</protein>
<dbReference type="EMBL" id="JAHXZN010000001">
    <property type="protein sequence ID" value="MBW6530233.1"/>
    <property type="molecule type" value="Genomic_DNA"/>
</dbReference>
<keyword evidence="2" id="KW-1185">Reference proteome</keyword>
<comment type="caution">
    <text evidence="1">The sequence shown here is derived from an EMBL/GenBank/DDBJ whole genome shotgun (WGS) entry which is preliminary data.</text>
</comment>
<dbReference type="Proteomes" id="UP000759103">
    <property type="component" value="Unassembled WGS sequence"/>
</dbReference>
<accession>A0ABS7BKU4</accession>
<name>A0ABS7BKU4_9SPHN</name>
<organism evidence="1 2">
    <name type="scientific">Sphingomonas citri</name>
    <dbReference type="NCBI Taxonomy" id="2862499"/>
    <lineage>
        <taxon>Bacteria</taxon>
        <taxon>Pseudomonadati</taxon>
        <taxon>Pseudomonadota</taxon>
        <taxon>Alphaproteobacteria</taxon>
        <taxon>Sphingomonadales</taxon>
        <taxon>Sphingomonadaceae</taxon>
        <taxon>Sphingomonas</taxon>
    </lineage>
</organism>
<evidence type="ECO:0000313" key="2">
    <source>
        <dbReference type="Proteomes" id="UP000759103"/>
    </source>
</evidence>
<proteinExistence type="predicted"/>